<evidence type="ECO:0000313" key="3">
    <source>
        <dbReference type="EMBL" id="TMV12661.1"/>
    </source>
</evidence>
<accession>A0ABY2X8G1</accession>
<feature type="domain" description="DUF1468" evidence="2">
    <location>
        <begin position="14"/>
        <end position="142"/>
    </location>
</feature>
<feature type="transmembrane region" description="Helical" evidence="1">
    <location>
        <begin position="42"/>
        <end position="61"/>
    </location>
</feature>
<dbReference type="Pfam" id="PF07331">
    <property type="entry name" value="TctB"/>
    <property type="match status" value="1"/>
</dbReference>
<keyword evidence="4" id="KW-1185">Reference proteome</keyword>
<proteinExistence type="predicted"/>
<evidence type="ECO:0000313" key="4">
    <source>
        <dbReference type="Proteomes" id="UP001191082"/>
    </source>
</evidence>
<keyword evidence="1" id="KW-0812">Transmembrane</keyword>
<evidence type="ECO:0000256" key="1">
    <source>
        <dbReference type="SAM" id="Phobius"/>
    </source>
</evidence>
<dbReference type="Proteomes" id="UP001191082">
    <property type="component" value="Unassembled WGS sequence"/>
</dbReference>
<keyword evidence="1" id="KW-1133">Transmembrane helix</keyword>
<dbReference type="RefSeq" id="WP_138863215.1">
    <property type="nucleotide sequence ID" value="NZ_VCPC01000002.1"/>
</dbReference>
<reference evidence="3 4" key="1">
    <citation type="submission" date="2019-05" db="EMBL/GenBank/DDBJ databases">
        <title>Marivita sp. nov. isolated from sea sediment.</title>
        <authorList>
            <person name="Kim W."/>
        </authorList>
    </citation>
    <scope>NUCLEOTIDE SEQUENCE [LARGE SCALE GENOMIC DNA]</scope>
    <source>
        <strain evidence="3 4">CAU 1492</strain>
    </source>
</reference>
<protein>
    <submittedName>
        <fullName evidence="3">Tripartite tricarboxylate transporter TctB family protein</fullName>
    </submittedName>
</protein>
<gene>
    <name evidence="3" type="ORF">FGK64_07580</name>
</gene>
<comment type="caution">
    <text evidence="3">The sequence shown here is derived from an EMBL/GenBank/DDBJ whole genome shotgun (WGS) entry which is preliminary data.</text>
</comment>
<feature type="transmembrane region" description="Helical" evidence="1">
    <location>
        <begin position="81"/>
        <end position="111"/>
    </location>
</feature>
<dbReference type="EMBL" id="VCPC01000002">
    <property type="protein sequence ID" value="TMV12661.1"/>
    <property type="molecule type" value="Genomic_DNA"/>
</dbReference>
<name>A0ABY2X8G1_9RHOB</name>
<evidence type="ECO:0000259" key="2">
    <source>
        <dbReference type="Pfam" id="PF07331"/>
    </source>
</evidence>
<organism evidence="3 4">
    <name type="scientific">Arenibacterium halophilum</name>
    <dbReference type="NCBI Taxonomy" id="2583821"/>
    <lineage>
        <taxon>Bacteria</taxon>
        <taxon>Pseudomonadati</taxon>
        <taxon>Pseudomonadota</taxon>
        <taxon>Alphaproteobacteria</taxon>
        <taxon>Rhodobacterales</taxon>
        <taxon>Paracoccaceae</taxon>
        <taxon>Arenibacterium</taxon>
    </lineage>
</organism>
<keyword evidence="1" id="KW-0472">Membrane</keyword>
<dbReference type="InterPro" id="IPR009936">
    <property type="entry name" value="DUF1468"/>
</dbReference>
<feature type="transmembrane region" description="Helical" evidence="1">
    <location>
        <begin position="117"/>
        <end position="141"/>
    </location>
</feature>
<sequence>MNGFLAIGKRAELAFAAFLFALGAISAWNGWAYGIGQWNDIGPGAFPFGLGVVLMGLAALAAREAGASGSIERRLAPAMMLLPGIILWALLIEPVGLIGATLVLCLCYSLAEERLNLVQAALLALALSAMGYVVFILGFHLNINLLGDLL</sequence>